<dbReference type="Proteomes" id="UP000219167">
    <property type="component" value="Unassembled WGS sequence"/>
</dbReference>
<protein>
    <submittedName>
        <fullName evidence="4">Aldehyde dehydrogenase family protein</fullName>
    </submittedName>
</protein>
<organism evidence="4 5">
    <name type="scientific">Rhizobium subbaraonis</name>
    <dbReference type="NCBI Taxonomy" id="908946"/>
    <lineage>
        <taxon>Bacteria</taxon>
        <taxon>Pseudomonadati</taxon>
        <taxon>Pseudomonadota</taxon>
        <taxon>Alphaproteobacteria</taxon>
        <taxon>Hyphomicrobiales</taxon>
        <taxon>Rhizobiaceae</taxon>
        <taxon>Rhizobium/Agrobacterium group</taxon>
        <taxon>Rhizobium</taxon>
    </lineage>
</organism>
<feature type="domain" description="Aldehyde dehydrogenase" evidence="3">
    <location>
        <begin position="1"/>
        <end position="113"/>
    </location>
</feature>
<dbReference type="EMBL" id="OBQD01000019">
    <property type="protein sequence ID" value="SOC45984.1"/>
    <property type="molecule type" value="Genomic_DNA"/>
</dbReference>
<dbReference type="SUPFAM" id="SSF53720">
    <property type="entry name" value="ALDH-like"/>
    <property type="match status" value="1"/>
</dbReference>
<evidence type="ECO:0000313" key="5">
    <source>
        <dbReference type="Proteomes" id="UP000219167"/>
    </source>
</evidence>
<dbReference type="InterPro" id="IPR016162">
    <property type="entry name" value="Ald_DH_N"/>
</dbReference>
<keyword evidence="2" id="KW-0560">Oxidoreductase</keyword>
<dbReference type="Gene3D" id="3.40.605.10">
    <property type="entry name" value="Aldehyde Dehydrogenase, Chain A, domain 1"/>
    <property type="match status" value="1"/>
</dbReference>
<dbReference type="InterPro" id="IPR016161">
    <property type="entry name" value="Ald_DH/histidinol_DH"/>
</dbReference>
<dbReference type="PANTHER" id="PTHR42804:SF1">
    <property type="entry name" value="ALDEHYDE DEHYDROGENASE-RELATED"/>
    <property type="match status" value="1"/>
</dbReference>
<name>A0A285UVQ7_9HYPH</name>
<evidence type="ECO:0000313" key="4">
    <source>
        <dbReference type="EMBL" id="SOC45984.1"/>
    </source>
</evidence>
<keyword evidence="5" id="KW-1185">Reference proteome</keyword>
<dbReference type="Gene3D" id="3.40.309.10">
    <property type="entry name" value="Aldehyde Dehydrogenase, Chain A, domain 2"/>
    <property type="match status" value="1"/>
</dbReference>
<evidence type="ECO:0000256" key="2">
    <source>
        <dbReference type="ARBA" id="ARBA00023002"/>
    </source>
</evidence>
<evidence type="ECO:0000256" key="1">
    <source>
        <dbReference type="ARBA" id="ARBA00009986"/>
    </source>
</evidence>
<comment type="similarity">
    <text evidence="1">Belongs to the aldehyde dehydrogenase family.</text>
</comment>
<sequence>MNQLVVKVAPALAAGCKLVVEPSEYSPLSSIRGGELVHEAGSYQVVYKNLNGEGRMVWEGMSRHPDIDMISITGSPHAGVAVAKAAADTVKRVHQELGGISANIILPDADFEEGRRSWRPRLQ</sequence>
<reference evidence="4 5" key="1">
    <citation type="submission" date="2017-08" db="EMBL/GenBank/DDBJ databases">
        <authorList>
            <person name="de Groot N.N."/>
        </authorList>
    </citation>
    <scope>NUCLEOTIDE SEQUENCE [LARGE SCALE GENOMIC DNA]</scope>
    <source>
        <strain evidence="4 5">JC85</strain>
    </source>
</reference>
<evidence type="ECO:0000259" key="3">
    <source>
        <dbReference type="Pfam" id="PF00171"/>
    </source>
</evidence>
<dbReference type="GO" id="GO:0016620">
    <property type="term" value="F:oxidoreductase activity, acting on the aldehyde or oxo group of donors, NAD or NADP as acceptor"/>
    <property type="evidence" value="ECO:0007669"/>
    <property type="project" value="InterPro"/>
</dbReference>
<dbReference type="PANTHER" id="PTHR42804">
    <property type="entry name" value="ALDEHYDE DEHYDROGENASE"/>
    <property type="match status" value="1"/>
</dbReference>
<dbReference type="AlphaFoldDB" id="A0A285UVQ7"/>
<gene>
    <name evidence="4" type="ORF">SAMN05892877_11998</name>
</gene>
<proteinExistence type="inferred from homology"/>
<dbReference type="Pfam" id="PF00171">
    <property type="entry name" value="Aldedh"/>
    <property type="match status" value="1"/>
</dbReference>
<dbReference type="InterPro" id="IPR015590">
    <property type="entry name" value="Aldehyde_DH_dom"/>
</dbReference>
<dbReference type="InterPro" id="IPR016163">
    <property type="entry name" value="Ald_DH_C"/>
</dbReference>
<accession>A0A285UVQ7</accession>